<feature type="transmembrane region" description="Helical" evidence="7">
    <location>
        <begin position="156"/>
        <end position="176"/>
    </location>
</feature>
<evidence type="ECO:0000256" key="3">
    <source>
        <dbReference type="ARBA" id="ARBA00022692"/>
    </source>
</evidence>
<keyword evidence="4 7" id="KW-1133">Transmembrane helix</keyword>
<proteinExistence type="predicted"/>
<protein>
    <submittedName>
        <fullName evidence="9">DUF202 domain-containing protein</fullName>
    </submittedName>
</protein>
<name>A0A7X6RGU1_9NOCA</name>
<dbReference type="InterPro" id="IPR003807">
    <property type="entry name" value="DUF202"/>
</dbReference>
<sequence length="219" mass="22495">MSRWRRAGDGRPRTGPHSRRGATSPHRAAGPRVTGQPASGPTQPGPEGRTPGAPSRRSDGPSAPDAGTAADRAERAVGSGGDEDASGGGPDGPARAGDDHPARDHTGTSPEGPELDYRFTLAGERTFLAWIRTSLGLLAGGVAVHELVQPFRHHDIRSALAISCIVLAAVIALGAYGRWRHVAAAMRAGRPLPHTIMVPILAIGIAVIAVLAGVGLLLS</sequence>
<organism evidence="9 10">
    <name type="scientific">Nocardia veterana</name>
    <dbReference type="NCBI Taxonomy" id="132249"/>
    <lineage>
        <taxon>Bacteria</taxon>
        <taxon>Bacillati</taxon>
        <taxon>Actinomycetota</taxon>
        <taxon>Actinomycetes</taxon>
        <taxon>Mycobacteriales</taxon>
        <taxon>Nocardiaceae</taxon>
        <taxon>Nocardia</taxon>
    </lineage>
</organism>
<dbReference type="Proteomes" id="UP000523447">
    <property type="component" value="Unassembled WGS sequence"/>
</dbReference>
<dbReference type="PANTHER" id="PTHR34187">
    <property type="entry name" value="FGR18P"/>
    <property type="match status" value="1"/>
</dbReference>
<accession>A0A7X6RGU1</accession>
<evidence type="ECO:0000256" key="5">
    <source>
        <dbReference type="ARBA" id="ARBA00023136"/>
    </source>
</evidence>
<gene>
    <name evidence="9" type="ORF">HGA07_04145</name>
</gene>
<dbReference type="PANTHER" id="PTHR34187:SF2">
    <property type="entry name" value="DUF202 DOMAIN-CONTAINING PROTEIN"/>
    <property type="match status" value="1"/>
</dbReference>
<dbReference type="Pfam" id="PF02656">
    <property type="entry name" value="DUF202"/>
    <property type="match status" value="1"/>
</dbReference>
<feature type="domain" description="DUF202" evidence="8">
    <location>
        <begin position="118"/>
        <end position="183"/>
    </location>
</feature>
<feature type="compositionally biased region" description="Basic and acidic residues" evidence="6">
    <location>
        <begin position="96"/>
        <end position="106"/>
    </location>
</feature>
<evidence type="ECO:0000313" key="10">
    <source>
        <dbReference type="Proteomes" id="UP000523447"/>
    </source>
</evidence>
<dbReference type="GO" id="GO:0005886">
    <property type="term" value="C:plasma membrane"/>
    <property type="evidence" value="ECO:0007669"/>
    <property type="project" value="UniProtKB-SubCell"/>
</dbReference>
<keyword evidence="5 7" id="KW-0472">Membrane</keyword>
<evidence type="ECO:0000256" key="1">
    <source>
        <dbReference type="ARBA" id="ARBA00004651"/>
    </source>
</evidence>
<keyword evidence="10" id="KW-1185">Reference proteome</keyword>
<comment type="subcellular location">
    <subcellularLocation>
        <location evidence="1">Cell membrane</location>
        <topology evidence="1">Multi-pass membrane protein</topology>
    </subcellularLocation>
</comment>
<dbReference type="InterPro" id="IPR052053">
    <property type="entry name" value="IM_YidH-like"/>
</dbReference>
<keyword evidence="2" id="KW-1003">Cell membrane</keyword>
<comment type="caution">
    <text evidence="9">The sequence shown here is derived from an EMBL/GenBank/DDBJ whole genome shotgun (WGS) entry which is preliminary data.</text>
</comment>
<reference evidence="9 10" key="1">
    <citation type="submission" date="2020-04" db="EMBL/GenBank/DDBJ databases">
        <title>MicrobeNet Type strains.</title>
        <authorList>
            <person name="Nicholson A.C."/>
        </authorList>
    </citation>
    <scope>NUCLEOTIDE SEQUENCE [LARGE SCALE GENOMIC DNA]</scope>
    <source>
        <strain evidence="9 10">DSM 44445</strain>
    </source>
</reference>
<evidence type="ECO:0000259" key="8">
    <source>
        <dbReference type="Pfam" id="PF02656"/>
    </source>
</evidence>
<feature type="region of interest" description="Disordered" evidence="6">
    <location>
        <begin position="1"/>
        <end position="116"/>
    </location>
</feature>
<evidence type="ECO:0000256" key="7">
    <source>
        <dbReference type="SAM" id="Phobius"/>
    </source>
</evidence>
<evidence type="ECO:0000313" key="9">
    <source>
        <dbReference type="EMBL" id="NKY84814.1"/>
    </source>
</evidence>
<feature type="transmembrane region" description="Helical" evidence="7">
    <location>
        <begin position="196"/>
        <end position="218"/>
    </location>
</feature>
<evidence type="ECO:0000256" key="2">
    <source>
        <dbReference type="ARBA" id="ARBA00022475"/>
    </source>
</evidence>
<evidence type="ECO:0000256" key="4">
    <source>
        <dbReference type="ARBA" id="ARBA00022989"/>
    </source>
</evidence>
<dbReference type="EMBL" id="JAAXPE010000002">
    <property type="protein sequence ID" value="NKY84814.1"/>
    <property type="molecule type" value="Genomic_DNA"/>
</dbReference>
<keyword evidence="3 7" id="KW-0812">Transmembrane</keyword>
<dbReference type="AlphaFoldDB" id="A0A7X6RGU1"/>
<evidence type="ECO:0000256" key="6">
    <source>
        <dbReference type="SAM" id="MobiDB-lite"/>
    </source>
</evidence>
<feature type="compositionally biased region" description="Basic and acidic residues" evidence="6">
    <location>
        <begin position="1"/>
        <end position="12"/>
    </location>
</feature>